<protein>
    <recommendedName>
        <fullName evidence="3">GAF domain-containing protein</fullName>
    </recommendedName>
</protein>
<accession>A0A1H8FFN1</accession>
<evidence type="ECO:0000313" key="5">
    <source>
        <dbReference type="Proteomes" id="UP000199695"/>
    </source>
</evidence>
<organism evidence="4 5">
    <name type="scientific">Lihuaxuella thermophila</name>
    <dbReference type="NCBI Taxonomy" id="1173111"/>
    <lineage>
        <taxon>Bacteria</taxon>
        <taxon>Bacillati</taxon>
        <taxon>Bacillota</taxon>
        <taxon>Bacilli</taxon>
        <taxon>Bacillales</taxon>
        <taxon>Thermoactinomycetaceae</taxon>
        <taxon>Lihuaxuella</taxon>
    </lineage>
</organism>
<dbReference type="OrthoDB" id="2987147at2"/>
<evidence type="ECO:0000259" key="3">
    <source>
        <dbReference type="Pfam" id="PF01590"/>
    </source>
</evidence>
<dbReference type="Pfam" id="PF01590">
    <property type="entry name" value="GAF"/>
    <property type="match status" value="1"/>
</dbReference>
<evidence type="ECO:0000256" key="2">
    <source>
        <dbReference type="SAM" id="Phobius"/>
    </source>
</evidence>
<evidence type="ECO:0000313" key="4">
    <source>
        <dbReference type="EMBL" id="SEN30502.1"/>
    </source>
</evidence>
<sequence>MSTDDLLKIAETFDKNTGWFLDFLGYFVAIGLVATFLVHFYRYATGQSDWLGRSTNDTSQLTQIQLDSLRKEKEEIERKMIQLESEIQDLVTLLKEKEADLEEKTQEVIEMVHEIETIKSLYEELDEKYDDETYAMSQVMYTADEVASAIANEENFRQNRADIYINLLDYLINTIKGFREKNPRVVIHIKHPKKDDVLVHYAHSSGHSHRVKDYEPPIDNSAAGRAWRTNEVYYVPDVEDPQYEYDRKAHSNKYYRTILCVPLKAGADPSTRIGVLSITGKPVDAYEKIEIERVMLFARLLYPLIYMDTKIREVSTYG</sequence>
<gene>
    <name evidence="4" type="ORF">SAMN05444955_108174</name>
</gene>
<reference evidence="4 5" key="1">
    <citation type="submission" date="2016-10" db="EMBL/GenBank/DDBJ databases">
        <authorList>
            <person name="de Groot N.N."/>
        </authorList>
    </citation>
    <scope>NUCLEOTIDE SEQUENCE [LARGE SCALE GENOMIC DNA]</scope>
    <source>
        <strain evidence="4 5">DSM 46701</strain>
    </source>
</reference>
<feature type="domain" description="GAF" evidence="3">
    <location>
        <begin position="184"/>
        <end position="300"/>
    </location>
</feature>
<dbReference type="EMBL" id="FOCQ01000008">
    <property type="protein sequence ID" value="SEN30502.1"/>
    <property type="molecule type" value="Genomic_DNA"/>
</dbReference>
<dbReference type="InterPro" id="IPR003018">
    <property type="entry name" value="GAF"/>
</dbReference>
<feature type="transmembrane region" description="Helical" evidence="2">
    <location>
        <begin position="23"/>
        <end position="44"/>
    </location>
</feature>
<keyword evidence="2" id="KW-0472">Membrane</keyword>
<dbReference type="RefSeq" id="WP_089968765.1">
    <property type="nucleotide sequence ID" value="NZ_FOCQ01000008.1"/>
</dbReference>
<feature type="coiled-coil region" evidence="1">
    <location>
        <begin position="59"/>
        <end position="114"/>
    </location>
</feature>
<evidence type="ECO:0000256" key="1">
    <source>
        <dbReference type="SAM" id="Coils"/>
    </source>
</evidence>
<dbReference type="Gene3D" id="3.30.450.40">
    <property type="match status" value="1"/>
</dbReference>
<keyword evidence="2" id="KW-1133">Transmembrane helix</keyword>
<keyword evidence="2" id="KW-0812">Transmembrane</keyword>
<dbReference type="AlphaFoldDB" id="A0A1H8FFN1"/>
<name>A0A1H8FFN1_9BACL</name>
<keyword evidence="5" id="KW-1185">Reference proteome</keyword>
<dbReference type="SUPFAM" id="SSF55781">
    <property type="entry name" value="GAF domain-like"/>
    <property type="match status" value="1"/>
</dbReference>
<keyword evidence="1" id="KW-0175">Coiled coil</keyword>
<dbReference type="Proteomes" id="UP000199695">
    <property type="component" value="Unassembled WGS sequence"/>
</dbReference>
<proteinExistence type="predicted"/>
<dbReference type="STRING" id="1173111.SAMN05444955_108174"/>
<dbReference type="InterPro" id="IPR029016">
    <property type="entry name" value="GAF-like_dom_sf"/>
</dbReference>